<dbReference type="RefSeq" id="WP_141646980.1">
    <property type="nucleotide sequence ID" value="NZ_VIFM01000200.1"/>
</dbReference>
<sequence length="301" mass="33224">MNWREWQGRQEVMELGSRFVSYVDWGSGPPVVLLHGIPNWSYLWSGIAPGLAESYRVLAPDLLGYGFSDRRDRFDRSISRQAEALEAWMDRLGVVDATVVGHDVGGGVAQQLAVRFPQRVGRLCLMDSVCYDAWPKGLMAQLGTPAMARRLTPERLTRFLTQALKRKGFATPQTAEMLEGLLAPYATEVGMVSLSRDAVALNTNQTLELASKLGHLAVPVLVLWGEKDGILPAKYGERLAWDIPGARWMKVPNAGHFVMWDAPHAVAMELFRFLEGAAPVSHSTTRSVAEELWGSEAPVPA</sequence>
<accession>A0A540WQH1</accession>
<comment type="caution">
    <text evidence="2">The sequence shown here is derived from an EMBL/GenBank/DDBJ whole genome shotgun (WGS) entry which is preliminary data.</text>
</comment>
<dbReference type="Pfam" id="PF00561">
    <property type="entry name" value="Abhydrolase_1"/>
    <property type="match status" value="1"/>
</dbReference>
<dbReference type="GO" id="GO:0016020">
    <property type="term" value="C:membrane"/>
    <property type="evidence" value="ECO:0007669"/>
    <property type="project" value="TreeGrafter"/>
</dbReference>
<dbReference type="InterPro" id="IPR050266">
    <property type="entry name" value="AB_hydrolase_sf"/>
</dbReference>
<keyword evidence="3" id="KW-1185">Reference proteome</keyword>
<dbReference type="Proteomes" id="UP000315369">
    <property type="component" value="Unassembled WGS sequence"/>
</dbReference>
<name>A0A540WQH1_9BACT</name>
<dbReference type="PRINTS" id="PR00412">
    <property type="entry name" value="EPOXHYDRLASE"/>
</dbReference>
<gene>
    <name evidence="2" type="ORF">FJV41_35190</name>
</gene>
<evidence type="ECO:0000259" key="1">
    <source>
        <dbReference type="Pfam" id="PF00561"/>
    </source>
</evidence>
<evidence type="ECO:0000313" key="2">
    <source>
        <dbReference type="EMBL" id="TQF11256.1"/>
    </source>
</evidence>
<dbReference type="EMBL" id="VIFM01000200">
    <property type="protein sequence ID" value="TQF11256.1"/>
    <property type="molecule type" value="Genomic_DNA"/>
</dbReference>
<dbReference type="InterPro" id="IPR000073">
    <property type="entry name" value="AB_hydrolase_1"/>
</dbReference>
<dbReference type="PRINTS" id="PR00111">
    <property type="entry name" value="ABHYDROLASE"/>
</dbReference>
<dbReference type="OrthoDB" id="5342129at2"/>
<reference evidence="2 3" key="1">
    <citation type="submission" date="2019-06" db="EMBL/GenBank/DDBJ databases">
        <authorList>
            <person name="Livingstone P."/>
            <person name="Whitworth D."/>
        </authorList>
    </citation>
    <scope>NUCLEOTIDE SEQUENCE [LARGE SCALE GENOMIC DNA]</scope>
    <source>
        <strain evidence="2 3">AM401</strain>
    </source>
</reference>
<dbReference type="SUPFAM" id="SSF53474">
    <property type="entry name" value="alpha/beta-Hydrolases"/>
    <property type="match status" value="1"/>
</dbReference>
<organism evidence="2 3">
    <name type="scientific">Myxococcus llanfairpwllgwyngyllgogerychwyrndrobwllllantysiliogogogochensis</name>
    <dbReference type="NCBI Taxonomy" id="2590453"/>
    <lineage>
        <taxon>Bacteria</taxon>
        <taxon>Pseudomonadati</taxon>
        <taxon>Myxococcota</taxon>
        <taxon>Myxococcia</taxon>
        <taxon>Myxococcales</taxon>
        <taxon>Cystobacterineae</taxon>
        <taxon>Myxococcaceae</taxon>
        <taxon>Myxococcus</taxon>
    </lineage>
</organism>
<dbReference type="InterPro" id="IPR000639">
    <property type="entry name" value="Epox_hydrolase-like"/>
</dbReference>
<dbReference type="InterPro" id="IPR029058">
    <property type="entry name" value="AB_hydrolase_fold"/>
</dbReference>
<evidence type="ECO:0000313" key="3">
    <source>
        <dbReference type="Proteomes" id="UP000315369"/>
    </source>
</evidence>
<dbReference type="PANTHER" id="PTHR43798:SF33">
    <property type="entry name" value="HYDROLASE, PUTATIVE (AFU_ORTHOLOGUE AFUA_2G14860)-RELATED"/>
    <property type="match status" value="1"/>
</dbReference>
<dbReference type="PANTHER" id="PTHR43798">
    <property type="entry name" value="MONOACYLGLYCEROL LIPASE"/>
    <property type="match status" value="1"/>
</dbReference>
<dbReference type="AlphaFoldDB" id="A0A540WQH1"/>
<keyword evidence="2" id="KW-0378">Hydrolase</keyword>
<protein>
    <submittedName>
        <fullName evidence="2">Alpha/beta hydrolase</fullName>
    </submittedName>
</protein>
<feature type="domain" description="AB hydrolase-1" evidence="1">
    <location>
        <begin position="29"/>
        <end position="263"/>
    </location>
</feature>
<dbReference type="GO" id="GO:0016787">
    <property type="term" value="F:hydrolase activity"/>
    <property type="evidence" value="ECO:0007669"/>
    <property type="project" value="UniProtKB-KW"/>
</dbReference>
<dbReference type="Gene3D" id="3.40.50.1820">
    <property type="entry name" value="alpha/beta hydrolase"/>
    <property type="match status" value="1"/>
</dbReference>
<proteinExistence type="predicted"/>